<keyword evidence="6 8" id="KW-0472">Membrane</keyword>
<proteinExistence type="inferred from homology"/>
<feature type="compositionally biased region" description="Basic and acidic residues" evidence="7">
    <location>
        <begin position="553"/>
        <end position="569"/>
    </location>
</feature>
<keyword evidence="3" id="KW-0813">Transport</keyword>
<dbReference type="InterPro" id="IPR038770">
    <property type="entry name" value="Na+/solute_symporter_sf"/>
</dbReference>
<evidence type="ECO:0000259" key="10">
    <source>
        <dbReference type="Pfam" id="PF02254"/>
    </source>
</evidence>
<name>A0A7W6RZV0_9PROT</name>
<evidence type="ECO:0000313" key="12">
    <source>
        <dbReference type="Proteomes" id="UP000555728"/>
    </source>
</evidence>
<dbReference type="PANTHER" id="PTHR42751:SF3">
    <property type="entry name" value="SODIUM_GLUTAMATE SYMPORTER"/>
    <property type="match status" value="1"/>
</dbReference>
<protein>
    <submittedName>
        <fullName evidence="11">Kef-type K+ transport system membrane component KefB</fullName>
    </submittedName>
</protein>
<feature type="transmembrane region" description="Helical" evidence="8">
    <location>
        <begin position="6"/>
        <end position="27"/>
    </location>
</feature>
<feature type="transmembrane region" description="Helical" evidence="8">
    <location>
        <begin position="57"/>
        <end position="76"/>
    </location>
</feature>
<dbReference type="PANTHER" id="PTHR42751">
    <property type="entry name" value="SODIUM/HYDROGEN EXCHANGER FAMILY/TRKA DOMAIN PROTEIN"/>
    <property type="match status" value="1"/>
</dbReference>
<evidence type="ECO:0000256" key="7">
    <source>
        <dbReference type="SAM" id="MobiDB-lite"/>
    </source>
</evidence>
<evidence type="ECO:0000313" key="11">
    <source>
        <dbReference type="EMBL" id="MBB4285790.1"/>
    </source>
</evidence>
<feature type="domain" description="Cation/H+ exchanger transmembrane" evidence="9">
    <location>
        <begin position="18"/>
        <end position="374"/>
    </location>
</feature>
<feature type="transmembrane region" description="Helical" evidence="8">
    <location>
        <begin position="88"/>
        <end position="112"/>
    </location>
</feature>
<dbReference type="GO" id="GO:0015297">
    <property type="term" value="F:antiporter activity"/>
    <property type="evidence" value="ECO:0007669"/>
    <property type="project" value="InterPro"/>
</dbReference>
<dbReference type="Gene3D" id="3.40.50.720">
    <property type="entry name" value="NAD(P)-binding Rossmann-like Domain"/>
    <property type="match status" value="1"/>
</dbReference>
<evidence type="ECO:0000256" key="8">
    <source>
        <dbReference type="SAM" id="Phobius"/>
    </source>
</evidence>
<sequence length="578" mass="61526">MTMFDSVFLELSAILLLAVAVGAIGLLLRQPLIVSFLAAGILAGQSGFGLVQAEEQIQVLAEFGIALLLFVVGLKLDLALIRSIGRVAVVTGLGQVVFTALVGFGLCLGLGLDLLPSVYVAVALTFSSTIIIVKLLSDKGEIDALHGRIALGVLIVQDIVVVLVMIGLSSLTLDAGGGAVAMAWTVLGVLAKGAAFLIGLALFMRYLAEPILRRLAGAPELLVLFAVTWAVALASLSGLLDFSKEMGAFLAGVSLASTPYREAIAARLVSLRDFLLLFFFIHLGSAMDLGTIGAQVGNAVWLSLFVLIGNPLIVLVLMGVMGYRKRTGFLTGLTVAQISEFSLIFAALGLSLGHLTREHVGLITLVGLITIGLSTYMIIYSRRLYQLCEPLLGIFERRRPVREMALKEADAAPREVDAIVVGLGRFGSNIARALRQEGRRVLGVDFDPEAVRQWRRQGHAAWYGDVTDPEFLKELPLKPDQWVIGAFRVHMVGAAGVNPVLSLVRGLRAHGYRGRVAVTAQRADEVEGYRAAGADVVLLPFADAAHHALDRLAHPERGPEAEPDPDRASAEAARSAAG</sequence>
<keyword evidence="12" id="KW-1185">Reference proteome</keyword>
<dbReference type="Pfam" id="PF00999">
    <property type="entry name" value="Na_H_Exchanger"/>
    <property type="match status" value="1"/>
</dbReference>
<dbReference type="InterPro" id="IPR036291">
    <property type="entry name" value="NAD(P)-bd_dom_sf"/>
</dbReference>
<feature type="domain" description="RCK N-terminal" evidence="10">
    <location>
        <begin position="419"/>
        <end position="540"/>
    </location>
</feature>
<keyword evidence="4 8" id="KW-0812">Transmembrane</keyword>
<comment type="caution">
    <text evidence="11">The sequence shown here is derived from an EMBL/GenBank/DDBJ whole genome shotgun (WGS) entry which is preliminary data.</text>
</comment>
<dbReference type="GO" id="GO:0006813">
    <property type="term" value="P:potassium ion transport"/>
    <property type="evidence" value="ECO:0007669"/>
    <property type="project" value="InterPro"/>
</dbReference>
<feature type="transmembrane region" description="Helical" evidence="8">
    <location>
        <begin position="181"/>
        <end position="208"/>
    </location>
</feature>
<dbReference type="EMBL" id="JACIGI010000009">
    <property type="protein sequence ID" value="MBB4285790.1"/>
    <property type="molecule type" value="Genomic_DNA"/>
</dbReference>
<evidence type="ECO:0000256" key="2">
    <source>
        <dbReference type="ARBA" id="ARBA00005551"/>
    </source>
</evidence>
<feature type="transmembrane region" description="Helical" evidence="8">
    <location>
        <begin position="274"/>
        <end position="294"/>
    </location>
</feature>
<evidence type="ECO:0000256" key="3">
    <source>
        <dbReference type="ARBA" id="ARBA00022448"/>
    </source>
</evidence>
<comment type="subcellular location">
    <subcellularLocation>
        <location evidence="1">Membrane</location>
        <topology evidence="1">Multi-pass membrane protein</topology>
    </subcellularLocation>
</comment>
<dbReference type="Proteomes" id="UP000555728">
    <property type="component" value="Unassembled WGS sequence"/>
</dbReference>
<dbReference type="GO" id="GO:0016020">
    <property type="term" value="C:membrane"/>
    <property type="evidence" value="ECO:0007669"/>
    <property type="project" value="UniProtKB-SubCell"/>
</dbReference>
<evidence type="ECO:0000256" key="1">
    <source>
        <dbReference type="ARBA" id="ARBA00004141"/>
    </source>
</evidence>
<feature type="region of interest" description="Disordered" evidence="7">
    <location>
        <begin position="553"/>
        <end position="578"/>
    </location>
</feature>
<dbReference type="AlphaFoldDB" id="A0A7W6RZV0"/>
<feature type="transmembrane region" description="Helical" evidence="8">
    <location>
        <begin position="149"/>
        <end position="169"/>
    </location>
</feature>
<dbReference type="Gene3D" id="1.20.1530.20">
    <property type="match status" value="1"/>
</dbReference>
<dbReference type="Pfam" id="PF02254">
    <property type="entry name" value="TrkA_N"/>
    <property type="match status" value="1"/>
</dbReference>
<organism evidence="11 12">
    <name type="scientific">Roseospira goensis</name>
    <dbReference type="NCBI Taxonomy" id="391922"/>
    <lineage>
        <taxon>Bacteria</taxon>
        <taxon>Pseudomonadati</taxon>
        <taxon>Pseudomonadota</taxon>
        <taxon>Alphaproteobacteria</taxon>
        <taxon>Rhodospirillales</taxon>
        <taxon>Rhodospirillaceae</taxon>
        <taxon>Roseospira</taxon>
    </lineage>
</organism>
<feature type="transmembrane region" description="Helical" evidence="8">
    <location>
        <begin position="300"/>
        <end position="321"/>
    </location>
</feature>
<feature type="transmembrane region" description="Helical" evidence="8">
    <location>
        <begin position="360"/>
        <end position="379"/>
    </location>
</feature>
<evidence type="ECO:0000259" key="9">
    <source>
        <dbReference type="Pfam" id="PF00999"/>
    </source>
</evidence>
<reference evidence="11 12" key="1">
    <citation type="submission" date="2020-08" db="EMBL/GenBank/DDBJ databases">
        <title>Genome sequencing of Purple Non-Sulfur Bacteria from various extreme environments.</title>
        <authorList>
            <person name="Mayer M."/>
        </authorList>
    </citation>
    <scope>NUCLEOTIDE SEQUENCE [LARGE SCALE GENOMIC DNA]</scope>
    <source>
        <strain evidence="11 12">JA135</strain>
    </source>
</reference>
<gene>
    <name evidence="11" type="ORF">GGD88_001510</name>
</gene>
<keyword evidence="5 8" id="KW-1133">Transmembrane helix</keyword>
<dbReference type="InterPro" id="IPR003148">
    <property type="entry name" value="RCK_N"/>
</dbReference>
<evidence type="ECO:0000256" key="4">
    <source>
        <dbReference type="ARBA" id="ARBA00022692"/>
    </source>
</evidence>
<dbReference type="InterPro" id="IPR006153">
    <property type="entry name" value="Cation/H_exchanger_TM"/>
</dbReference>
<evidence type="ECO:0000256" key="6">
    <source>
        <dbReference type="ARBA" id="ARBA00023136"/>
    </source>
</evidence>
<evidence type="ECO:0000256" key="5">
    <source>
        <dbReference type="ARBA" id="ARBA00022989"/>
    </source>
</evidence>
<feature type="transmembrane region" description="Helical" evidence="8">
    <location>
        <begin position="220"/>
        <end position="240"/>
    </location>
</feature>
<comment type="similarity">
    <text evidence="2">Belongs to the monovalent cation:proton antiporter 2 (CPA2) transporter (TC 2.A.37) family.</text>
</comment>
<accession>A0A7W6RZV0</accession>
<dbReference type="GO" id="GO:1902600">
    <property type="term" value="P:proton transmembrane transport"/>
    <property type="evidence" value="ECO:0007669"/>
    <property type="project" value="InterPro"/>
</dbReference>
<dbReference type="SUPFAM" id="SSF51735">
    <property type="entry name" value="NAD(P)-binding Rossmann-fold domains"/>
    <property type="match status" value="1"/>
</dbReference>
<feature type="transmembrane region" description="Helical" evidence="8">
    <location>
        <begin position="328"/>
        <end position="348"/>
    </location>
</feature>
<feature type="transmembrane region" description="Helical" evidence="8">
    <location>
        <begin position="118"/>
        <end position="137"/>
    </location>
</feature>
<dbReference type="RefSeq" id="WP_184433580.1">
    <property type="nucleotide sequence ID" value="NZ_JACIGI010000009.1"/>
</dbReference>